<dbReference type="Proteomes" id="UP001652625">
    <property type="component" value="Chromosome 02"/>
</dbReference>
<reference evidence="3" key="2">
    <citation type="submission" date="2025-08" db="UniProtKB">
        <authorList>
            <consortium name="RefSeq"/>
        </authorList>
    </citation>
    <scope>IDENTIFICATION</scope>
</reference>
<accession>A0ABM4BFD1</accession>
<gene>
    <name evidence="3" type="primary">LOC136077081</name>
</gene>
<evidence type="ECO:0000313" key="2">
    <source>
        <dbReference type="Proteomes" id="UP001652625"/>
    </source>
</evidence>
<name>A0ABM4BFD1_HYDVU</name>
<dbReference type="PANTHER" id="PTHR46113:SF1">
    <property type="entry name" value="PEPTIDASE M17 LEUCYL AMINOPEPTIDASE N-TERMINAL DOMAIN-CONTAINING PROTEIN"/>
    <property type="match status" value="1"/>
</dbReference>
<proteinExistence type="predicted"/>
<sequence length="820" mass="94245">MEKKIVKDIGKRRFLRSSKSKLFIINEAKPAITCLQLPTGMDILQHIAYRRSLLPHNVKKSTILSCPPNKIQGYKRCEVDDCECILGLIKRPWLKAGFQVMSDKNIIKNLMKMDKKYSDLSRNKYRGSARDKVNQGEFISFLKKLFWIGSTDLKNQIRKDKKRSDKDKHDDLTFLKDQEGPRHFSLGSEDRKFSKKVSEGVRKRTRLEDESPKIDATSELDLSFTDTSADSDSEFEPEVWHHRRADDCNITAKVPMNIFDGNVSIIATANDISPNVLQKVTGAILQDCGVDIAKCKASASTALRKMKKTAKDTAEIAKLDIKKAVEKSRYPCIIHFDGKTLFEMNQGKRLKNERLAVLVNIEGVSHLLGVPALPSSSGEDMYIGIMKILEEYDLISKVCGVCFDTTSSNTGSKKGSLIRIAKEVDKYLLLLACRHHIIELRMVHFCEAVIKESSVGPENPLFVKFKHMFENPKFKYDKNNLTSFDWKTVEGTVLNEAAKKTLDYCETYITKKHNMRNDRRELAELTMQYLSPSAHFKLKKTGAVHHARFLGKSLYYLKLQLLCKQLTFVQENDNLREDLKLICEFIVCFYTRWYLQAHKAVQSPASDLDAIFQMNEYKKVCSNPEAVDAVLASLYKHTWYLDSTIIPLALLDKNISMDKKTAIADALLSFQMPDPDFFKHRSKERIDEINIINNMKVPTLSLLVNEFSYLIFSMIGLDNQRVRDWLSLPPQYWHTQSSFKNFENFAKMLIVVNDHSERAIGMMQQFVQRYENEDDKQNRLLTVDKVRSTFKVFGVGKSNITKKKLSESLMSLSKLKKRKL</sequence>
<keyword evidence="2" id="KW-1185">Reference proteome</keyword>
<feature type="region of interest" description="Disordered" evidence="1">
    <location>
        <begin position="180"/>
        <end position="210"/>
    </location>
</feature>
<reference evidence="2" key="1">
    <citation type="submission" date="2025-05" db="UniProtKB">
        <authorList>
            <consortium name="RefSeq"/>
        </authorList>
    </citation>
    <scope>NUCLEOTIDE SEQUENCE [LARGE SCALE GENOMIC DNA]</scope>
</reference>
<dbReference type="GeneID" id="136077081"/>
<organism evidence="2 3">
    <name type="scientific">Hydra vulgaris</name>
    <name type="common">Hydra</name>
    <name type="synonym">Hydra attenuata</name>
    <dbReference type="NCBI Taxonomy" id="6087"/>
    <lineage>
        <taxon>Eukaryota</taxon>
        <taxon>Metazoa</taxon>
        <taxon>Cnidaria</taxon>
        <taxon>Hydrozoa</taxon>
        <taxon>Hydroidolina</taxon>
        <taxon>Anthoathecata</taxon>
        <taxon>Aplanulata</taxon>
        <taxon>Hydridae</taxon>
        <taxon>Hydra</taxon>
    </lineage>
</organism>
<dbReference type="RefSeq" id="XP_065647674.1">
    <property type="nucleotide sequence ID" value="XM_065791602.1"/>
</dbReference>
<evidence type="ECO:0000313" key="3">
    <source>
        <dbReference type="RefSeq" id="XP_065647674.1"/>
    </source>
</evidence>
<dbReference type="PANTHER" id="PTHR46113">
    <property type="entry name" value="SNAC DOMAIN-CONTAINING PROTEIN"/>
    <property type="match status" value="1"/>
</dbReference>
<protein>
    <submittedName>
        <fullName evidence="3">Uncharacterized protein LOC136077081</fullName>
    </submittedName>
</protein>
<evidence type="ECO:0000256" key="1">
    <source>
        <dbReference type="SAM" id="MobiDB-lite"/>
    </source>
</evidence>